<dbReference type="Proteomes" id="UP000490980">
    <property type="component" value="Unassembled WGS sequence"/>
</dbReference>
<dbReference type="RefSeq" id="WP_166948449.1">
    <property type="nucleotide sequence ID" value="NZ_CP077072.1"/>
</dbReference>
<evidence type="ECO:0000313" key="4">
    <source>
        <dbReference type="Proteomes" id="UP000490980"/>
    </source>
</evidence>
<dbReference type="AlphaFoldDB" id="A0A7X5UAM3"/>
<dbReference type="EMBL" id="JAARLZ010000005">
    <property type="protein sequence ID" value="NII06990.1"/>
    <property type="molecule type" value="Genomic_DNA"/>
</dbReference>
<feature type="compositionally biased region" description="Basic residues" evidence="1">
    <location>
        <begin position="45"/>
        <end position="64"/>
    </location>
</feature>
<keyword evidence="4" id="KW-1185">Reference proteome</keyword>
<organism evidence="3 4">
    <name type="scientific">Luteibacter anthropi</name>
    <dbReference type="NCBI Taxonomy" id="564369"/>
    <lineage>
        <taxon>Bacteria</taxon>
        <taxon>Pseudomonadati</taxon>
        <taxon>Pseudomonadota</taxon>
        <taxon>Gammaproteobacteria</taxon>
        <taxon>Lysobacterales</taxon>
        <taxon>Rhodanobacteraceae</taxon>
        <taxon>Luteibacter</taxon>
    </lineage>
</organism>
<gene>
    <name evidence="3" type="ORF">HBF25_11380</name>
</gene>
<feature type="chain" id="PRO_5031022127" description="Acid-shock protein" evidence="2">
    <location>
        <begin position="24"/>
        <end position="64"/>
    </location>
</feature>
<protein>
    <recommendedName>
        <fullName evidence="5">Acid-shock protein</fullName>
    </recommendedName>
</protein>
<name>A0A7X5UAM3_9GAMM</name>
<keyword evidence="2" id="KW-0732">Signal</keyword>
<accession>A0A7X5UAM3</accession>
<reference evidence="3 4" key="1">
    <citation type="submission" date="2020-03" db="EMBL/GenBank/DDBJ databases">
        <authorList>
            <person name="Lai Q."/>
        </authorList>
    </citation>
    <scope>NUCLEOTIDE SEQUENCE [LARGE SCALE GENOMIC DNA]</scope>
    <source>
        <strain evidence="3 4">CCUG 25036</strain>
    </source>
</reference>
<evidence type="ECO:0000256" key="2">
    <source>
        <dbReference type="SAM" id="SignalP"/>
    </source>
</evidence>
<feature type="region of interest" description="Disordered" evidence="1">
    <location>
        <begin position="26"/>
        <end position="64"/>
    </location>
</feature>
<evidence type="ECO:0000313" key="3">
    <source>
        <dbReference type="EMBL" id="NII06990.1"/>
    </source>
</evidence>
<sequence>MRNTKLIIAMLVGCTVLSGAAFAQDAAPAPAATGHHAAAHQQAKAGHKKTHHKKATKPAKAATK</sequence>
<feature type="signal peptide" evidence="2">
    <location>
        <begin position="1"/>
        <end position="23"/>
    </location>
</feature>
<feature type="compositionally biased region" description="Low complexity" evidence="1">
    <location>
        <begin position="26"/>
        <end position="44"/>
    </location>
</feature>
<proteinExistence type="predicted"/>
<evidence type="ECO:0008006" key="5">
    <source>
        <dbReference type="Google" id="ProtNLM"/>
    </source>
</evidence>
<evidence type="ECO:0000256" key="1">
    <source>
        <dbReference type="SAM" id="MobiDB-lite"/>
    </source>
</evidence>
<comment type="caution">
    <text evidence="3">The sequence shown here is derived from an EMBL/GenBank/DDBJ whole genome shotgun (WGS) entry which is preliminary data.</text>
</comment>